<keyword evidence="2" id="KW-0677">Repeat</keyword>
<sequence length="286" mass="31203">MGLDTVRARWVEANCLNPPAPRCGHSAVAVDSRECWGQEFLVVFGGINAQKEALDDLAVLQCDQEAWFAPDKAAVGPAARAFHAATAIGRKMYMFGGHVYLKAQHKLHQFNDMWCLDTDTWEWSRLSGDSPEQPAPCPRDRASMVAVGPSRLLLVGGADSLNRRLDDCWVFDLDMGAWSEVKVAGAKPRARCCTALFALEQRVLMFGGDTYGVTNELWSLRGLDGEGPAQWTQLQLEGPAPAPRRGHAVAATGPWVVFVGGLTEQRSLMGIKSKSEYLAGELENSS</sequence>
<dbReference type="PANTHER" id="PTHR46093:SF3">
    <property type="entry name" value="ACYL-COA-BINDING DOMAIN-CONTAINING PROTEIN 4"/>
    <property type="match status" value="1"/>
</dbReference>
<gene>
    <name evidence="3" type="ORF">COHA_010667</name>
</gene>
<keyword evidence="1" id="KW-0880">Kelch repeat</keyword>
<dbReference type="Proteomes" id="UP001205105">
    <property type="component" value="Unassembled WGS sequence"/>
</dbReference>
<dbReference type="Gene3D" id="2.120.10.80">
    <property type="entry name" value="Kelch-type beta propeller"/>
    <property type="match status" value="1"/>
</dbReference>
<evidence type="ECO:0000256" key="1">
    <source>
        <dbReference type="ARBA" id="ARBA00022441"/>
    </source>
</evidence>
<dbReference type="EMBL" id="JADXDR010000267">
    <property type="protein sequence ID" value="KAI7835438.1"/>
    <property type="molecule type" value="Genomic_DNA"/>
</dbReference>
<evidence type="ECO:0000256" key="2">
    <source>
        <dbReference type="ARBA" id="ARBA00022737"/>
    </source>
</evidence>
<reference evidence="3" key="1">
    <citation type="submission" date="2020-11" db="EMBL/GenBank/DDBJ databases">
        <title>Chlorella ohadii genome sequencing and assembly.</title>
        <authorList>
            <person name="Murik O."/>
            <person name="Treves H."/>
            <person name="Kedem I."/>
            <person name="Shotland Y."/>
            <person name="Kaplan A."/>
        </authorList>
    </citation>
    <scope>NUCLEOTIDE SEQUENCE</scope>
    <source>
        <strain evidence="3">1</strain>
    </source>
</reference>
<proteinExistence type="predicted"/>
<dbReference type="PANTHER" id="PTHR46093">
    <property type="entry name" value="ACYL-COA-BINDING DOMAIN-CONTAINING PROTEIN 5"/>
    <property type="match status" value="1"/>
</dbReference>
<keyword evidence="4" id="KW-1185">Reference proteome</keyword>
<accession>A0AAD5DFM4</accession>
<comment type="caution">
    <text evidence="3">The sequence shown here is derived from an EMBL/GenBank/DDBJ whole genome shotgun (WGS) entry which is preliminary data.</text>
</comment>
<dbReference type="InterPro" id="IPR015915">
    <property type="entry name" value="Kelch-typ_b-propeller"/>
</dbReference>
<evidence type="ECO:0000313" key="4">
    <source>
        <dbReference type="Proteomes" id="UP001205105"/>
    </source>
</evidence>
<organism evidence="3 4">
    <name type="scientific">Chlorella ohadii</name>
    <dbReference type="NCBI Taxonomy" id="2649997"/>
    <lineage>
        <taxon>Eukaryota</taxon>
        <taxon>Viridiplantae</taxon>
        <taxon>Chlorophyta</taxon>
        <taxon>core chlorophytes</taxon>
        <taxon>Trebouxiophyceae</taxon>
        <taxon>Chlorellales</taxon>
        <taxon>Chlorellaceae</taxon>
        <taxon>Chlorella clade</taxon>
        <taxon>Chlorella</taxon>
    </lineage>
</organism>
<protein>
    <submittedName>
        <fullName evidence="3">Uncharacterized protein</fullName>
    </submittedName>
</protein>
<name>A0AAD5DFM4_9CHLO</name>
<dbReference type="AlphaFoldDB" id="A0AAD5DFM4"/>
<dbReference type="SUPFAM" id="SSF117281">
    <property type="entry name" value="Kelch motif"/>
    <property type="match status" value="1"/>
</dbReference>
<evidence type="ECO:0000313" key="3">
    <source>
        <dbReference type="EMBL" id="KAI7835438.1"/>
    </source>
</evidence>
<dbReference type="Pfam" id="PF24681">
    <property type="entry name" value="Kelch_KLHDC2_KLHL20_DRC7"/>
    <property type="match status" value="1"/>
</dbReference>